<reference evidence="6" key="1">
    <citation type="journal article" date="2019" name="Int. J. Syst. Evol. Microbiol.">
        <title>The Global Catalogue of Microorganisms (GCM) 10K type strain sequencing project: providing services to taxonomists for standard genome sequencing and annotation.</title>
        <authorList>
            <consortium name="The Broad Institute Genomics Platform"/>
            <consortium name="The Broad Institute Genome Sequencing Center for Infectious Disease"/>
            <person name="Wu L."/>
            <person name="Ma J."/>
        </authorList>
    </citation>
    <scope>NUCLEOTIDE SEQUENCE [LARGE SCALE GENOMIC DNA]</scope>
    <source>
        <strain evidence="6">TBRC 1276</strain>
    </source>
</reference>
<dbReference type="CDD" id="cd06170">
    <property type="entry name" value="LuxR_C_like"/>
    <property type="match status" value="1"/>
</dbReference>
<dbReference type="RefSeq" id="WP_379529157.1">
    <property type="nucleotide sequence ID" value="NZ_JBHSBI010000008.1"/>
</dbReference>
<dbReference type="PANTHER" id="PTHR44688:SF16">
    <property type="entry name" value="DNA-BINDING TRANSCRIPTIONAL ACTIVATOR DEVR_DOSR"/>
    <property type="match status" value="1"/>
</dbReference>
<dbReference type="SUPFAM" id="SSF46894">
    <property type="entry name" value="C-terminal effector domain of the bipartite response regulators"/>
    <property type="match status" value="1"/>
</dbReference>
<dbReference type="PROSITE" id="PS50043">
    <property type="entry name" value="HTH_LUXR_2"/>
    <property type="match status" value="1"/>
</dbReference>
<evidence type="ECO:0000256" key="3">
    <source>
        <dbReference type="ARBA" id="ARBA00023163"/>
    </source>
</evidence>
<feature type="domain" description="HTH luxR-type" evidence="4">
    <location>
        <begin position="287"/>
        <end position="352"/>
    </location>
</feature>
<dbReference type="Gene3D" id="1.10.10.10">
    <property type="entry name" value="Winged helix-like DNA-binding domain superfamily/Winged helix DNA-binding domain"/>
    <property type="match status" value="1"/>
</dbReference>
<accession>A0ABV8G527</accession>
<evidence type="ECO:0000256" key="2">
    <source>
        <dbReference type="ARBA" id="ARBA00023125"/>
    </source>
</evidence>
<dbReference type="InterPro" id="IPR000792">
    <property type="entry name" value="Tscrpt_reg_LuxR_C"/>
</dbReference>
<dbReference type="PRINTS" id="PR00038">
    <property type="entry name" value="HTHLUXR"/>
</dbReference>
<dbReference type="PANTHER" id="PTHR44688">
    <property type="entry name" value="DNA-BINDING TRANSCRIPTIONAL ACTIVATOR DEVR_DOSR"/>
    <property type="match status" value="1"/>
</dbReference>
<proteinExistence type="predicted"/>
<dbReference type="Proteomes" id="UP001595851">
    <property type="component" value="Unassembled WGS sequence"/>
</dbReference>
<evidence type="ECO:0000259" key="4">
    <source>
        <dbReference type="PROSITE" id="PS50043"/>
    </source>
</evidence>
<comment type="caution">
    <text evidence="5">The sequence shown here is derived from an EMBL/GenBank/DDBJ whole genome shotgun (WGS) entry which is preliminary data.</text>
</comment>
<keyword evidence="2" id="KW-0238">DNA-binding</keyword>
<dbReference type="InterPro" id="IPR036388">
    <property type="entry name" value="WH-like_DNA-bd_sf"/>
</dbReference>
<evidence type="ECO:0000313" key="6">
    <source>
        <dbReference type="Proteomes" id="UP001595851"/>
    </source>
</evidence>
<evidence type="ECO:0000313" key="5">
    <source>
        <dbReference type="EMBL" id="MFC4009095.1"/>
    </source>
</evidence>
<keyword evidence="1" id="KW-0805">Transcription regulation</keyword>
<dbReference type="InterPro" id="IPR016032">
    <property type="entry name" value="Sig_transdc_resp-reg_C-effctor"/>
</dbReference>
<gene>
    <name evidence="5" type="ORF">ACFOY2_17820</name>
</gene>
<dbReference type="Pfam" id="PF00196">
    <property type="entry name" value="GerE"/>
    <property type="match status" value="1"/>
</dbReference>
<dbReference type="SMART" id="SM00421">
    <property type="entry name" value="HTH_LUXR"/>
    <property type="match status" value="1"/>
</dbReference>
<keyword evidence="3" id="KW-0804">Transcription</keyword>
<protein>
    <submittedName>
        <fullName evidence="5">Response regulator transcription factor</fullName>
    </submittedName>
</protein>
<evidence type="ECO:0000256" key="1">
    <source>
        <dbReference type="ARBA" id="ARBA00023015"/>
    </source>
</evidence>
<sequence length="374" mass="41720">MVRIRENQVQQLLRAIRETGQNPSGDVREQLIAIVAKLVPSDIIAFQAIDPATGRSEQLADPDSWETAEFEQAFSRHLPEHPLLRYFLRTGDGDSVRTSDVVSRRELRRLGIYQDFYRPLGIHHQMACLLTSDLGVMNILVFNRGLPDFTHAERQLLLLARPYLANLLATSEAHYWFDSALAALDAIDDTSYGVILLGPLAKVRIMNRSARLLLDTYFRRSGREGDTLPDDLASWLAAQRRASIVERSEPGRPYRVSRGSRHLTVSAFDHHTSTALLLSETDSAAPPAITDAGLTSRERDVLWLVANGRTSAQAAHVLRISSRTVEKHLEHIYAKLGATSRTEASLRVFGTRAPHWSIRNSTGVRASETSAEGE</sequence>
<keyword evidence="6" id="KW-1185">Reference proteome</keyword>
<name>A0ABV8G527_9ACTN</name>
<organism evidence="5 6">
    <name type="scientific">Nonomuraea purpurea</name>
    <dbReference type="NCBI Taxonomy" id="1849276"/>
    <lineage>
        <taxon>Bacteria</taxon>
        <taxon>Bacillati</taxon>
        <taxon>Actinomycetota</taxon>
        <taxon>Actinomycetes</taxon>
        <taxon>Streptosporangiales</taxon>
        <taxon>Streptosporangiaceae</taxon>
        <taxon>Nonomuraea</taxon>
    </lineage>
</organism>
<dbReference type="EMBL" id="JBHSBI010000008">
    <property type="protein sequence ID" value="MFC4009095.1"/>
    <property type="molecule type" value="Genomic_DNA"/>
</dbReference>